<dbReference type="GO" id="GO:0004497">
    <property type="term" value="F:monooxygenase activity"/>
    <property type="evidence" value="ECO:0007669"/>
    <property type="project" value="UniProtKB-KW"/>
</dbReference>
<dbReference type="InterPro" id="IPR017972">
    <property type="entry name" value="Cyt_P450_CS"/>
</dbReference>
<dbReference type="SUPFAM" id="SSF48264">
    <property type="entry name" value="Cytochrome P450"/>
    <property type="match status" value="1"/>
</dbReference>
<keyword evidence="5" id="KW-0812">Transmembrane</keyword>
<comment type="similarity">
    <text evidence="3 13">Belongs to the cytochrome P450 family.</text>
</comment>
<dbReference type="PROSITE" id="PS00086">
    <property type="entry name" value="CYTOCHROME_P450"/>
    <property type="match status" value="1"/>
</dbReference>
<dbReference type="InterPro" id="IPR002401">
    <property type="entry name" value="Cyt_P450_E_grp-I"/>
</dbReference>
<evidence type="ECO:0000313" key="14">
    <source>
        <dbReference type="EMBL" id="GMH04376.1"/>
    </source>
</evidence>
<evidence type="ECO:0000256" key="1">
    <source>
        <dbReference type="ARBA" id="ARBA00001971"/>
    </source>
</evidence>
<comment type="subcellular location">
    <subcellularLocation>
        <location evidence="2">Membrane</location>
        <topology evidence="2">Single-pass membrane protein</topology>
    </subcellularLocation>
</comment>
<dbReference type="GO" id="GO:0016132">
    <property type="term" value="P:brassinosteroid biosynthetic process"/>
    <property type="evidence" value="ECO:0007669"/>
    <property type="project" value="TreeGrafter"/>
</dbReference>
<dbReference type="InterPro" id="IPR001128">
    <property type="entry name" value="Cyt_P450"/>
</dbReference>
<keyword evidence="6 12" id="KW-0479">Metal-binding</keyword>
<keyword evidence="15" id="KW-1185">Reference proteome</keyword>
<evidence type="ECO:0000256" key="8">
    <source>
        <dbReference type="ARBA" id="ARBA00023002"/>
    </source>
</evidence>
<keyword evidence="7" id="KW-1133">Transmembrane helix</keyword>
<evidence type="ECO:0000256" key="10">
    <source>
        <dbReference type="ARBA" id="ARBA00023033"/>
    </source>
</evidence>
<keyword evidence="4 12" id="KW-0349">Heme</keyword>
<evidence type="ECO:0000256" key="12">
    <source>
        <dbReference type="PIRSR" id="PIRSR602401-1"/>
    </source>
</evidence>
<evidence type="ECO:0008006" key="16">
    <source>
        <dbReference type="Google" id="ProtNLM"/>
    </source>
</evidence>
<dbReference type="PRINTS" id="PR00463">
    <property type="entry name" value="EP450I"/>
</dbReference>
<evidence type="ECO:0000256" key="2">
    <source>
        <dbReference type="ARBA" id="ARBA00004167"/>
    </source>
</evidence>
<name>A0AAD3S4T3_NEPGR</name>
<accession>A0AAD3S4T3</accession>
<dbReference type="GO" id="GO:0020037">
    <property type="term" value="F:heme binding"/>
    <property type="evidence" value="ECO:0007669"/>
    <property type="project" value="InterPro"/>
</dbReference>
<dbReference type="GO" id="GO:0016705">
    <property type="term" value="F:oxidoreductase activity, acting on paired donors, with incorporation or reduction of molecular oxygen"/>
    <property type="evidence" value="ECO:0007669"/>
    <property type="project" value="InterPro"/>
</dbReference>
<keyword evidence="8 13" id="KW-0560">Oxidoreductase</keyword>
<dbReference type="Proteomes" id="UP001279734">
    <property type="component" value="Unassembled WGS sequence"/>
</dbReference>
<organism evidence="14 15">
    <name type="scientific">Nepenthes gracilis</name>
    <name type="common">Slender pitcher plant</name>
    <dbReference type="NCBI Taxonomy" id="150966"/>
    <lineage>
        <taxon>Eukaryota</taxon>
        <taxon>Viridiplantae</taxon>
        <taxon>Streptophyta</taxon>
        <taxon>Embryophyta</taxon>
        <taxon>Tracheophyta</taxon>
        <taxon>Spermatophyta</taxon>
        <taxon>Magnoliopsida</taxon>
        <taxon>eudicotyledons</taxon>
        <taxon>Gunneridae</taxon>
        <taxon>Pentapetalae</taxon>
        <taxon>Caryophyllales</taxon>
        <taxon>Nepenthaceae</taxon>
        <taxon>Nepenthes</taxon>
    </lineage>
</organism>
<evidence type="ECO:0000313" key="15">
    <source>
        <dbReference type="Proteomes" id="UP001279734"/>
    </source>
</evidence>
<feature type="binding site" description="axial binding residue" evidence="12">
    <location>
        <position position="415"/>
    </location>
    <ligand>
        <name>heme</name>
        <dbReference type="ChEBI" id="CHEBI:30413"/>
    </ligand>
    <ligandPart>
        <name>Fe</name>
        <dbReference type="ChEBI" id="CHEBI:18248"/>
    </ligandPart>
</feature>
<dbReference type="Pfam" id="PF00067">
    <property type="entry name" value="p450"/>
    <property type="match status" value="1"/>
</dbReference>
<evidence type="ECO:0000256" key="11">
    <source>
        <dbReference type="ARBA" id="ARBA00023136"/>
    </source>
</evidence>
<dbReference type="GO" id="GO:0016125">
    <property type="term" value="P:sterol metabolic process"/>
    <property type="evidence" value="ECO:0007669"/>
    <property type="project" value="TreeGrafter"/>
</dbReference>
<keyword evidence="9 12" id="KW-0408">Iron</keyword>
<dbReference type="GO" id="GO:0005506">
    <property type="term" value="F:iron ion binding"/>
    <property type="evidence" value="ECO:0007669"/>
    <property type="project" value="InterPro"/>
</dbReference>
<evidence type="ECO:0000256" key="6">
    <source>
        <dbReference type="ARBA" id="ARBA00022723"/>
    </source>
</evidence>
<dbReference type="PRINTS" id="PR00385">
    <property type="entry name" value="P450"/>
</dbReference>
<dbReference type="CDD" id="cd11043">
    <property type="entry name" value="CYP90-like"/>
    <property type="match status" value="1"/>
</dbReference>
<evidence type="ECO:0000256" key="3">
    <source>
        <dbReference type="ARBA" id="ARBA00010617"/>
    </source>
</evidence>
<reference evidence="14" key="1">
    <citation type="submission" date="2023-05" db="EMBL/GenBank/DDBJ databases">
        <title>Nepenthes gracilis genome sequencing.</title>
        <authorList>
            <person name="Fukushima K."/>
        </authorList>
    </citation>
    <scope>NUCLEOTIDE SEQUENCE</scope>
    <source>
        <strain evidence="14">SING2019-196</strain>
    </source>
</reference>
<proteinExistence type="inferred from homology"/>
<dbReference type="Gene3D" id="1.10.630.10">
    <property type="entry name" value="Cytochrome P450"/>
    <property type="match status" value="1"/>
</dbReference>
<dbReference type="EMBL" id="BSYO01000005">
    <property type="protein sequence ID" value="GMH04376.1"/>
    <property type="molecule type" value="Genomic_DNA"/>
</dbReference>
<evidence type="ECO:0000256" key="9">
    <source>
        <dbReference type="ARBA" id="ARBA00023004"/>
    </source>
</evidence>
<dbReference type="GO" id="GO:0009416">
    <property type="term" value="P:response to light stimulus"/>
    <property type="evidence" value="ECO:0007669"/>
    <property type="project" value="UniProtKB-ARBA"/>
</dbReference>
<gene>
    <name evidence="14" type="ORF">Nepgr_006215</name>
</gene>
<comment type="caution">
    <text evidence="14">The sequence shown here is derived from an EMBL/GenBank/DDBJ whole genome shotgun (WGS) entry which is preliminary data.</text>
</comment>
<dbReference type="PANTHER" id="PTHR24286:SF169">
    <property type="entry name" value="CYTOCHROME P450 85A1"/>
    <property type="match status" value="1"/>
</dbReference>
<evidence type="ECO:0000256" key="4">
    <source>
        <dbReference type="ARBA" id="ARBA00022617"/>
    </source>
</evidence>
<comment type="cofactor">
    <cofactor evidence="1 12">
        <name>heme</name>
        <dbReference type="ChEBI" id="CHEBI:30413"/>
    </cofactor>
</comment>
<evidence type="ECO:0000256" key="5">
    <source>
        <dbReference type="ARBA" id="ARBA00022692"/>
    </source>
</evidence>
<keyword evidence="10 13" id="KW-0503">Monooxygenase</keyword>
<dbReference type="PANTHER" id="PTHR24286">
    <property type="entry name" value="CYTOCHROME P450 26"/>
    <property type="match status" value="1"/>
</dbReference>
<dbReference type="FunFam" id="1.10.630.10:FF:000045">
    <property type="entry name" value="Cytochrome P450 85A1"/>
    <property type="match status" value="1"/>
</dbReference>
<dbReference type="GO" id="GO:0010268">
    <property type="term" value="P:brassinosteroid homeostasis"/>
    <property type="evidence" value="ECO:0007669"/>
    <property type="project" value="TreeGrafter"/>
</dbReference>
<evidence type="ECO:0000256" key="7">
    <source>
        <dbReference type="ARBA" id="ARBA00022989"/>
    </source>
</evidence>
<evidence type="ECO:0000256" key="13">
    <source>
        <dbReference type="RuleBase" id="RU000461"/>
    </source>
</evidence>
<keyword evidence="11" id="KW-0472">Membrane</keyword>
<dbReference type="InterPro" id="IPR036396">
    <property type="entry name" value="Cyt_P450_sf"/>
</dbReference>
<protein>
    <recommendedName>
        <fullName evidence="16">Cytochrome P450 85A</fullName>
    </recommendedName>
</protein>
<dbReference type="GO" id="GO:0016020">
    <property type="term" value="C:membrane"/>
    <property type="evidence" value="ECO:0007669"/>
    <property type="project" value="UniProtKB-SubCell"/>
</dbReference>
<sequence>MAVLAVVFVVVLGLYFCSAALLRWNELRYRRKGLPPGTMGWPVFGETTEFLKQGPTFMKNQRARYGNFFKSHILGCPTVVSMDPELNRYILMNEAKGLVPGYPQSMLDILGKCNIAAVHGSTHKYMRGALLSLVNPTMIRDQFLPTIDEFMRSHLSNWDNQLIDIQQKTKEMAFLSSLKQIAGSASSTSMSQVFMSEFFKLVLGTISLPIDLPGTNYRHGFQARKNIVNILRRIIEERRVSQDREHDMLACLLRAEETKHKLNDEEIIDLIITFLYSGYETVSTTSMMAVKYLHDHPQALNELIKEHSEITARKKPDDPINWADFKSMRFTRAVILETSRLATIVNGVLRKTTRDMEINGFVIPKGWRIYVYTREVNYDPYMYPDPFIFNPWRWMDKCLETHNYFLLFGGGTRQCPGKELGIAEISTFLHYFVTRYRWEEVGGDKLVKFPRVEAPNGLRLRILSGIWPGIEMTQDDLDLHRWFVVDGDSVYSLEMKLENSKSEKMARLNMQCLLLADDGVSCWLSGGHGSRPTMDLF</sequence>
<dbReference type="AlphaFoldDB" id="A0AAD3S4T3"/>